<dbReference type="GO" id="GO:0016491">
    <property type="term" value="F:oxidoreductase activity"/>
    <property type="evidence" value="ECO:0007669"/>
    <property type="project" value="InterPro"/>
</dbReference>
<organism evidence="3 4">
    <name type="scientific">Lasiodiplodia hormozganensis</name>
    <dbReference type="NCBI Taxonomy" id="869390"/>
    <lineage>
        <taxon>Eukaryota</taxon>
        <taxon>Fungi</taxon>
        <taxon>Dikarya</taxon>
        <taxon>Ascomycota</taxon>
        <taxon>Pezizomycotina</taxon>
        <taxon>Dothideomycetes</taxon>
        <taxon>Dothideomycetes incertae sedis</taxon>
        <taxon>Botryosphaeriales</taxon>
        <taxon>Botryosphaeriaceae</taxon>
        <taxon>Lasiodiplodia</taxon>
    </lineage>
</organism>
<evidence type="ECO:0000256" key="1">
    <source>
        <dbReference type="SAM" id="Phobius"/>
    </source>
</evidence>
<dbReference type="InterPro" id="IPR006694">
    <property type="entry name" value="Fatty_acid_hydroxylase"/>
</dbReference>
<keyword evidence="1" id="KW-0812">Transmembrane</keyword>
<keyword evidence="1" id="KW-0472">Membrane</keyword>
<dbReference type="GO" id="GO:0005506">
    <property type="term" value="F:iron ion binding"/>
    <property type="evidence" value="ECO:0007669"/>
    <property type="project" value="InterPro"/>
</dbReference>
<reference evidence="3" key="1">
    <citation type="submission" date="2023-06" db="EMBL/GenBank/DDBJ databases">
        <title>Multi-omics analyses reveal the molecular pathogenesis toolkit of Lasiodiplodia hormozganensis, a cross-kingdom pathogen.</title>
        <authorList>
            <person name="Felix C."/>
            <person name="Meneses R."/>
            <person name="Goncalves M.F.M."/>
            <person name="Tilleman L."/>
            <person name="Duarte A.S."/>
            <person name="Jorrin-Novo J.V."/>
            <person name="Van De Peer Y."/>
            <person name="Deforce D."/>
            <person name="Van Nieuwerburgh F."/>
            <person name="Esteves A.C."/>
            <person name="Alves A."/>
        </authorList>
    </citation>
    <scope>NUCLEOTIDE SEQUENCE</scope>
    <source>
        <strain evidence="3">CBS 339.90</strain>
    </source>
</reference>
<dbReference type="EMBL" id="JAUJDW010000069">
    <property type="protein sequence ID" value="KAK0642660.1"/>
    <property type="molecule type" value="Genomic_DNA"/>
</dbReference>
<evidence type="ECO:0000313" key="4">
    <source>
        <dbReference type="Proteomes" id="UP001175001"/>
    </source>
</evidence>
<keyword evidence="4" id="KW-1185">Reference proteome</keyword>
<feature type="domain" description="Fatty acid hydroxylase" evidence="2">
    <location>
        <begin position="29"/>
        <end position="188"/>
    </location>
</feature>
<proteinExistence type="predicted"/>
<dbReference type="InterPro" id="IPR036291">
    <property type="entry name" value="NAD(P)-bd_dom_sf"/>
</dbReference>
<evidence type="ECO:0000313" key="3">
    <source>
        <dbReference type="EMBL" id="KAK0642660.1"/>
    </source>
</evidence>
<sequence length="407" mass="46140">MPSISTVVPTPLFSLSWLIHNILFGITHFVVGSVLYDFVHWIAHNSERSSSHTLRYIARIHRYHHVYFDRNLKFNEAYSVRNALYHLSLELVCQIVGTTLSWLFTQLLVSDPSVTSKEGLALVLAIQTARSVHVAWIEGRDSNHISYTRIPKDPHLLFVGPEYHALHHVDPQNYFGSMVRVFDWIFGTAVTLRNRRVAMTGSGGAFGQALTEQLALDRVKCIKPLQFGVDWTYGNYAALAPILADTDVLILAHGTKDADSAMDANCKAAVAIVELFKRVHRQSSAKMLPEVWYVGSEAEFHGSWTDDMRSYTDSKRAFVPHARAYYEDDSFVYRHIVPAAFKSKMGPALVSAQWAAKTALWWIHRGARYVPVTYTGFAFANYFRFMYWVKPHNGPISTGDAPLRSRD</sequence>
<dbReference type="Pfam" id="PF04116">
    <property type="entry name" value="FA_hydroxylase"/>
    <property type="match status" value="1"/>
</dbReference>
<dbReference type="AlphaFoldDB" id="A0AA39Y156"/>
<name>A0AA39Y156_9PEZI</name>
<dbReference type="SUPFAM" id="SSF51735">
    <property type="entry name" value="NAD(P)-binding Rossmann-fold domains"/>
    <property type="match status" value="1"/>
</dbReference>
<evidence type="ECO:0000259" key="2">
    <source>
        <dbReference type="Pfam" id="PF04116"/>
    </source>
</evidence>
<gene>
    <name evidence="3" type="primary">MgdE</name>
    <name evidence="3" type="ORF">DIS24_g8794</name>
</gene>
<keyword evidence="1" id="KW-1133">Transmembrane helix</keyword>
<feature type="transmembrane region" description="Helical" evidence="1">
    <location>
        <begin position="17"/>
        <end position="39"/>
    </location>
</feature>
<dbReference type="GO" id="GO:0008610">
    <property type="term" value="P:lipid biosynthetic process"/>
    <property type="evidence" value="ECO:0007669"/>
    <property type="project" value="InterPro"/>
</dbReference>
<accession>A0AA39Y156</accession>
<dbReference type="Proteomes" id="UP001175001">
    <property type="component" value="Unassembled WGS sequence"/>
</dbReference>
<protein>
    <submittedName>
        <fullName evidence="3">Monoglucosyldiacylglycerol epimerase</fullName>
    </submittedName>
</protein>
<comment type="caution">
    <text evidence="3">The sequence shown here is derived from an EMBL/GenBank/DDBJ whole genome shotgun (WGS) entry which is preliminary data.</text>
</comment>